<dbReference type="GO" id="GO:0140737">
    <property type="term" value="C:encapsulin nanocompartment"/>
    <property type="evidence" value="ECO:0007669"/>
    <property type="project" value="UniProtKB-SubCell"/>
</dbReference>
<dbReference type="GO" id="GO:0046872">
    <property type="term" value="F:metal ion binding"/>
    <property type="evidence" value="ECO:0007669"/>
    <property type="project" value="InterPro"/>
</dbReference>
<evidence type="ECO:0000313" key="5">
    <source>
        <dbReference type="Proteomes" id="UP000058613"/>
    </source>
</evidence>
<keyword evidence="2" id="KW-1284">Encapsulin nanocompartment</keyword>
<comment type="subcellular location">
    <subcellularLocation>
        <location evidence="1">Encapsulin nanocompartment</location>
    </subcellularLocation>
</comment>
<sequence length="114" mass="13156">MLLLELHTNEVLYNMFMRHPLDITKDKLNSSDIVDAIRLAIIAELDAISFYLQVARRVNDEAVRKVFEDVAREEKTHVGEFLALLKRLDPEQARELERGFREVSELLGEATSES</sequence>
<reference evidence="4 5" key="1">
    <citation type="submission" date="2015-10" db="EMBL/GenBank/DDBJ databases">
        <title>Complete genome sequence of hyperthermophilic archaeon Pyrodictium delaneyi Su06.</title>
        <authorList>
            <person name="Jung J.-H."/>
            <person name="Lin J."/>
            <person name="Holden J.F."/>
            <person name="Park C.-S."/>
        </authorList>
    </citation>
    <scope>NUCLEOTIDE SEQUENCE [LARGE SCALE GENOMIC DNA]</scope>
    <source>
        <strain evidence="4 5">Su06</strain>
    </source>
</reference>
<dbReference type="InterPro" id="IPR051429">
    <property type="entry name" value="Encapsulin_nc"/>
</dbReference>
<dbReference type="KEGG" id="pdl:Pyrde_0475"/>
<dbReference type="PATRIC" id="fig|1273541.4.peg.518"/>
<protein>
    <recommendedName>
        <fullName evidence="3">Rubrerythrin diiron-binding domain-containing protein</fullName>
    </recommendedName>
</protein>
<feature type="domain" description="Rubrerythrin diiron-binding" evidence="3">
    <location>
        <begin position="37"/>
        <end position="93"/>
    </location>
</feature>
<dbReference type="SUPFAM" id="SSF47240">
    <property type="entry name" value="Ferritin-like"/>
    <property type="match status" value="1"/>
</dbReference>
<dbReference type="Proteomes" id="UP000058613">
    <property type="component" value="Chromosome"/>
</dbReference>
<dbReference type="GO" id="GO:0016491">
    <property type="term" value="F:oxidoreductase activity"/>
    <property type="evidence" value="ECO:0007669"/>
    <property type="project" value="InterPro"/>
</dbReference>
<dbReference type="InterPro" id="IPR003251">
    <property type="entry name" value="Rr_diiron-bd_dom"/>
</dbReference>
<dbReference type="Gene3D" id="6.10.140.1960">
    <property type="match status" value="1"/>
</dbReference>
<dbReference type="EMBL" id="CP013011">
    <property type="protein sequence ID" value="ALL00525.1"/>
    <property type="molecule type" value="Genomic_DNA"/>
</dbReference>
<dbReference type="Pfam" id="PF02915">
    <property type="entry name" value="Rubrerythrin"/>
    <property type="match status" value="1"/>
</dbReference>
<dbReference type="InterPro" id="IPR009078">
    <property type="entry name" value="Ferritin-like_SF"/>
</dbReference>
<evidence type="ECO:0000256" key="2">
    <source>
        <dbReference type="ARBA" id="ARBA00033787"/>
    </source>
</evidence>
<name>A0A0P0N340_9CREN</name>
<accession>A0A0P0N340</accession>
<dbReference type="STRING" id="1273541.Pyrde_0475"/>
<dbReference type="PANTHER" id="PTHR37165:SF1">
    <property type="entry name" value="TYPE 1 ENCAPSULIN SHELL PROTEIN"/>
    <property type="match status" value="1"/>
</dbReference>
<proteinExistence type="predicted"/>
<evidence type="ECO:0000313" key="4">
    <source>
        <dbReference type="EMBL" id="ALL00525.1"/>
    </source>
</evidence>
<evidence type="ECO:0000256" key="1">
    <source>
        <dbReference type="ARBA" id="ARBA00033738"/>
    </source>
</evidence>
<evidence type="ECO:0000259" key="3">
    <source>
        <dbReference type="Pfam" id="PF02915"/>
    </source>
</evidence>
<dbReference type="PANTHER" id="PTHR37165">
    <property type="entry name" value="PEPTIDASE U56 FAMILY"/>
    <property type="match status" value="1"/>
</dbReference>
<organism evidence="4 5">
    <name type="scientific">Pyrodictium delaneyi</name>
    <dbReference type="NCBI Taxonomy" id="1273541"/>
    <lineage>
        <taxon>Archaea</taxon>
        <taxon>Thermoproteota</taxon>
        <taxon>Thermoprotei</taxon>
        <taxon>Desulfurococcales</taxon>
        <taxon>Pyrodictiaceae</taxon>
        <taxon>Pyrodictium</taxon>
    </lineage>
</organism>
<dbReference type="AlphaFoldDB" id="A0A0P0N340"/>
<gene>
    <name evidence="4" type="ORF">Pyrde_0475</name>
</gene>